<dbReference type="PANTHER" id="PTHR12059">
    <property type="entry name" value="RIBOSOMAL PROTEIN L23-RELATED"/>
    <property type="match status" value="1"/>
</dbReference>
<dbReference type="Gene3D" id="3.30.70.330">
    <property type="match status" value="1"/>
</dbReference>
<evidence type="ECO:0000256" key="5">
    <source>
        <dbReference type="SAM" id="MobiDB-lite"/>
    </source>
</evidence>
<dbReference type="AlphaFoldDB" id="A0A074YHB5"/>
<evidence type="ECO:0000256" key="4">
    <source>
        <dbReference type="ARBA" id="ARBA00039977"/>
    </source>
</evidence>
<dbReference type="STRING" id="1043005.A0A074YHB5"/>
<dbReference type="OrthoDB" id="275582at2759"/>
<gene>
    <name evidence="6" type="ORF">AUEXF2481DRAFT_220093</name>
</gene>
<keyword evidence="2" id="KW-0689">Ribosomal protein</keyword>
<evidence type="ECO:0000256" key="3">
    <source>
        <dbReference type="ARBA" id="ARBA00023274"/>
    </source>
</evidence>
<accession>A0A074YHB5</accession>
<reference evidence="6 7" key="1">
    <citation type="journal article" date="2014" name="BMC Genomics">
        <title>Genome sequencing of four Aureobasidium pullulans varieties: biotechnological potential, stress tolerance, and description of new species.</title>
        <authorList>
            <person name="Gostin Ar C."/>
            <person name="Ohm R.A."/>
            <person name="Kogej T."/>
            <person name="Sonjak S."/>
            <person name="Turk M."/>
            <person name="Zajc J."/>
            <person name="Zalar P."/>
            <person name="Grube M."/>
            <person name="Sun H."/>
            <person name="Han J."/>
            <person name="Sharma A."/>
            <person name="Chiniquy J."/>
            <person name="Ngan C.Y."/>
            <person name="Lipzen A."/>
            <person name="Barry K."/>
            <person name="Grigoriev I.V."/>
            <person name="Gunde-Cimerman N."/>
        </authorList>
    </citation>
    <scope>NUCLEOTIDE SEQUENCE [LARGE SCALE GENOMIC DNA]</scope>
    <source>
        <strain evidence="6 7">EXF-2481</strain>
    </source>
</reference>
<dbReference type="InterPro" id="IPR012677">
    <property type="entry name" value="Nucleotide-bd_a/b_plait_sf"/>
</dbReference>
<evidence type="ECO:0000313" key="6">
    <source>
        <dbReference type="EMBL" id="KEQ95474.1"/>
    </source>
</evidence>
<evidence type="ECO:0000313" key="7">
    <source>
        <dbReference type="Proteomes" id="UP000030641"/>
    </source>
</evidence>
<evidence type="ECO:0000256" key="1">
    <source>
        <dbReference type="ARBA" id="ARBA00006700"/>
    </source>
</evidence>
<feature type="region of interest" description="Disordered" evidence="5">
    <location>
        <begin position="162"/>
        <end position="200"/>
    </location>
</feature>
<name>A0A074YHB5_AURSE</name>
<dbReference type="HOGENOM" id="CLU_086423_2_0_1"/>
<keyword evidence="3" id="KW-0687">Ribonucleoprotein</keyword>
<dbReference type="PANTHER" id="PTHR12059:SF5">
    <property type="entry name" value="LARGE RIBOSOMAL SUBUNIT PROTEIN UL23M"/>
    <property type="match status" value="1"/>
</dbReference>
<organism evidence="6 7">
    <name type="scientific">Aureobasidium subglaciale (strain EXF-2481)</name>
    <name type="common">Aureobasidium pullulans var. subglaciale</name>
    <dbReference type="NCBI Taxonomy" id="1043005"/>
    <lineage>
        <taxon>Eukaryota</taxon>
        <taxon>Fungi</taxon>
        <taxon>Dikarya</taxon>
        <taxon>Ascomycota</taxon>
        <taxon>Pezizomycotina</taxon>
        <taxon>Dothideomycetes</taxon>
        <taxon>Dothideomycetidae</taxon>
        <taxon>Dothideales</taxon>
        <taxon>Saccotheciaceae</taxon>
        <taxon>Aureobasidium</taxon>
    </lineage>
</organism>
<evidence type="ECO:0000256" key="2">
    <source>
        <dbReference type="ARBA" id="ARBA00022980"/>
    </source>
</evidence>
<feature type="compositionally biased region" description="Basic and acidic residues" evidence="5">
    <location>
        <begin position="169"/>
        <end position="200"/>
    </location>
</feature>
<dbReference type="GO" id="GO:0005762">
    <property type="term" value="C:mitochondrial large ribosomal subunit"/>
    <property type="evidence" value="ECO:0007669"/>
    <property type="project" value="TreeGrafter"/>
</dbReference>
<dbReference type="InParanoid" id="A0A074YHB5"/>
<comment type="similarity">
    <text evidence="1">Belongs to the universal ribosomal protein uL23 family.</text>
</comment>
<protein>
    <recommendedName>
        <fullName evidence="4">Large ribosomal subunit protein uL23m</fullName>
    </recommendedName>
</protein>
<dbReference type="Pfam" id="PF00276">
    <property type="entry name" value="Ribosomal_L23"/>
    <property type="match status" value="1"/>
</dbReference>
<dbReference type="OMA" id="LPPNEAC"/>
<dbReference type="SUPFAM" id="SSF54189">
    <property type="entry name" value="Ribosomal proteins S24e, L23 and L15e"/>
    <property type="match status" value="1"/>
</dbReference>
<proteinExistence type="inferred from homology"/>
<dbReference type="EMBL" id="KL584759">
    <property type="protein sequence ID" value="KEQ95474.1"/>
    <property type="molecule type" value="Genomic_DNA"/>
</dbReference>
<sequence>MTAKAGTEGGRRSDSADARAFGLWYAASTTEKSRPRLIPQYSTNMSVQAAIKAPFRVGTKEVFLPNFTITLVQTPRMPASFAKFIVPLNMNKLDLRDYLFHVYNVRVVSVRSYIEQQKVTQGKPNAPKQQIKRWFRPRAIKKMTVELESPFVWPELPNEEDLNENWSTDTHKQAQKDNDKYAEQRGRLADTSVDRDERMSMREQAKALLERKEQWKPAQQLGFGQRK</sequence>
<dbReference type="GeneID" id="25362609"/>
<keyword evidence="7" id="KW-1185">Reference proteome</keyword>
<dbReference type="InterPro" id="IPR012678">
    <property type="entry name" value="Ribosomal_uL23/eL15/eS24_sf"/>
</dbReference>
<dbReference type="InterPro" id="IPR013025">
    <property type="entry name" value="Ribosomal_uL23-like"/>
</dbReference>
<dbReference type="Proteomes" id="UP000030641">
    <property type="component" value="Unassembled WGS sequence"/>
</dbReference>
<dbReference type="GO" id="GO:0003735">
    <property type="term" value="F:structural constituent of ribosome"/>
    <property type="evidence" value="ECO:0007669"/>
    <property type="project" value="InterPro"/>
</dbReference>
<dbReference type="RefSeq" id="XP_013344018.1">
    <property type="nucleotide sequence ID" value="XM_013488564.1"/>
</dbReference>
<dbReference type="GO" id="GO:0032543">
    <property type="term" value="P:mitochondrial translation"/>
    <property type="evidence" value="ECO:0007669"/>
    <property type="project" value="TreeGrafter"/>
</dbReference>